<comment type="caution">
    <text evidence="2">The sequence shown here is derived from an EMBL/GenBank/DDBJ whole genome shotgun (WGS) entry which is preliminary data.</text>
</comment>
<keyword evidence="1" id="KW-1133">Transmembrane helix</keyword>
<evidence type="ECO:0000256" key="1">
    <source>
        <dbReference type="SAM" id="Phobius"/>
    </source>
</evidence>
<feature type="transmembrane region" description="Helical" evidence="1">
    <location>
        <begin position="137"/>
        <end position="162"/>
    </location>
</feature>
<keyword evidence="1" id="KW-0812">Transmembrane</keyword>
<proteinExistence type="predicted"/>
<dbReference type="Proteomes" id="UP001642409">
    <property type="component" value="Unassembled WGS sequence"/>
</dbReference>
<evidence type="ECO:0000313" key="3">
    <source>
        <dbReference type="EMBL" id="CAL6098441.1"/>
    </source>
</evidence>
<organism evidence="2">
    <name type="scientific">Hexamita inflata</name>
    <dbReference type="NCBI Taxonomy" id="28002"/>
    <lineage>
        <taxon>Eukaryota</taxon>
        <taxon>Metamonada</taxon>
        <taxon>Diplomonadida</taxon>
        <taxon>Hexamitidae</taxon>
        <taxon>Hexamitinae</taxon>
        <taxon>Hexamita</taxon>
    </lineage>
</organism>
<evidence type="ECO:0000313" key="4">
    <source>
        <dbReference type="Proteomes" id="UP001642409"/>
    </source>
</evidence>
<feature type="transmembrane region" description="Helical" evidence="1">
    <location>
        <begin position="13"/>
        <end position="34"/>
    </location>
</feature>
<accession>A0AA86PZ54</accession>
<evidence type="ECO:0000313" key="2">
    <source>
        <dbReference type="EMBL" id="CAI9943835.1"/>
    </source>
</evidence>
<dbReference type="EMBL" id="CATOUU010000719">
    <property type="protein sequence ID" value="CAI9943835.1"/>
    <property type="molecule type" value="Genomic_DNA"/>
</dbReference>
<dbReference type="AlphaFoldDB" id="A0AA86PZ54"/>
<name>A0AA86PZ54_9EUKA</name>
<sequence>MCQGCCKALCVKISYTILIAAVFVTGLFFSFDVYMQSLMFQSNKFQNAKPQVGLGCPTEATIKSPLFHIPIGEGYYNSVTQCFSNTQNLGEMFFNYKDGKQTSVYIKTTENGEYVSKEVDVKCVSVKYVNEDDRNSIVYYISAGCSWGGLGLGALLLLCVWFCCSDWCRCCCCKPKVGIVTNGHIYV</sequence>
<reference evidence="2" key="1">
    <citation type="submission" date="2023-06" db="EMBL/GenBank/DDBJ databases">
        <authorList>
            <person name="Kurt Z."/>
        </authorList>
    </citation>
    <scope>NUCLEOTIDE SEQUENCE</scope>
</reference>
<reference evidence="3 4" key="2">
    <citation type="submission" date="2024-07" db="EMBL/GenBank/DDBJ databases">
        <authorList>
            <person name="Akdeniz Z."/>
        </authorList>
    </citation>
    <scope>NUCLEOTIDE SEQUENCE [LARGE SCALE GENOMIC DNA]</scope>
</reference>
<keyword evidence="1" id="KW-0472">Membrane</keyword>
<keyword evidence="4" id="KW-1185">Reference proteome</keyword>
<dbReference type="EMBL" id="CAXDID020000509">
    <property type="protein sequence ID" value="CAL6098441.1"/>
    <property type="molecule type" value="Genomic_DNA"/>
</dbReference>
<gene>
    <name evidence="2" type="ORF">HINF_LOCUS31480</name>
    <name evidence="3" type="ORF">HINF_LOCUS69608</name>
</gene>
<protein>
    <submittedName>
        <fullName evidence="3">Hypothetical_protein</fullName>
    </submittedName>
</protein>